<evidence type="ECO:0000313" key="2">
    <source>
        <dbReference type="Proteomes" id="UP000239936"/>
    </source>
</evidence>
<reference evidence="1 2" key="1">
    <citation type="submission" date="2018-01" db="EMBL/GenBank/DDBJ databases">
        <title>The complete genome sequence of Chromatium okenii LaCa, a purple sulfur bacterium with a turbulent life.</title>
        <authorList>
            <person name="Luedin S.M."/>
            <person name="Liechti N."/>
            <person name="Storelli N."/>
            <person name="Danza F."/>
            <person name="Wittwer M."/>
            <person name="Pothier J.F."/>
            <person name="Tonolla M.A."/>
        </authorList>
    </citation>
    <scope>NUCLEOTIDE SEQUENCE [LARGE SCALE GENOMIC DNA]</scope>
    <source>
        <strain evidence="1 2">LaCa</strain>
    </source>
</reference>
<dbReference type="Proteomes" id="UP000239936">
    <property type="component" value="Unassembled WGS sequence"/>
</dbReference>
<comment type="caution">
    <text evidence="1">The sequence shown here is derived from an EMBL/GenBank/DDBJ whole genome shotgun (WGS) entry which is preliminary data.</text>
</comment>
<dbReference type="EMBL" id="PPGH01000035">
    <property type="protein sequence ID" value="PQJ95910.1"/>
    <property type="molecule type" value="Genomic_DNA"/>
</dbReference>
<evidence type="ECO:0000313" key="1">
    <source>
        <dbReference type="EMBL" id="PQJ95910.1"/>
    </source>
</evidence>
<accession>A0A2S7XQB6</accession>
<dbReference type="AlphaFoldDB" id="A0A2S7XQB6"/>
<keyword evidence="2" id="KW-1185">Reference proteome</keyword>
<organism evidence="1 2">
    <name type="scientific">Chromatium okenii</name>
    <dbReference type="NCBI Taxonomy" id="61644"/>
    <lineage>
        <taxon>Bacteria</taxon>
        <taxon>Pseudomonadati</taxon>
        <taxon>Pseudomonadota</taxon>
        <taxon>Gammaproteobacteria</taxon>
        <taxon>Chromatiales</taxon>
        <taxon>Chromatiaceae</taxon>
        <taxon>Chromatium</taxon>
    </lineage>
</organism>
<sequence length="162" mass="18751">MLRVNETTLSPQLRAAVNKLNWQFYRLVPGINALASIDPDQPLDAHQRNVFICSNACATTLQQRNLLIDNTQLTPLPALSPYEMLWPLSLADYHYAQPLLIGWQIADHSKDERWQDYQAALDCYLLSQDQKLPLTVRYQRLLESLRRFHDLIEAGDGHLQRK</sequence>
<protein>
    <submittedName>
        <fullName evidence="1">Uncharacterized protein</fullName>
    </submittedName>
</protein>
<proteinExistence type="predicted"/>
<gene>
    <name evidence="1" type="ORF">CXB77_08495</name>
</gene>
<name>A0A2S7XQB6_9GAMM</name>